<dbReference type="Proteomes" id="UP000295515">
    <property type="component" value="Unassembled WGS sequence"/>
</dbReference>
<gene>
    <name evidence="1" type="ORF">EDD60_1054</name>
</gene>
<dbReference type="GO" id="GO:0006508">
    <property type="term" value="P:proteolysis"/>
    <property type="evidence" value="ECO:0007669"/>
    <property type="project" value="InterPro"/>
</dbReference>
<evidence type="ECO:0000313" key="1">
    <source>
        <dbReference type="EMBL" id="TCW00912.1"/>
    </source>
</evidence>
<dbReference type="AlphaFoldDB" id="A0A4R3Z9D7"/>
<sequence>MIHYYIYMNMKDIDLIHISSGIICPSMKKEIKKICSLLYKEKIFIVSSFDNEGAISYPACLPEVIGVQFSLKCKKINDYIVLNNSNINILGFGGKQLLPWKDGNYKNVSGSSFASPYITIKILDLLNLNYQFEDIFKQLKKDAINIMEFEIESIEQNANIDYINDAAIFPLNKETIVLLENKDLLDFNIKYIFDVNNYYNERTVNNKRILGAFKLFNINQISKYNDFDTLIVGRLDKINQIFNYDYTKYLLDYCYVNRKNIYCFDDLKKYNDLVKRNILSGLNVFSSNELYKNFNVIDNNLGSLNVLSIPTVAICGTSPRQGKFTLQLGLRRELKKSGYKFSQFGTEPSSYLFGFDKMFPSGYGIDLNGNIYKQILTYNKLLSSIEKDSEIMILGTQSQTIPYSFNNLNFLSFEQESLLIASQPDLIYLVINSNDDINFIKRTILYLENYLNSYVGALILYPYQKNSDWVIFDKEEKSLSDIEIEIVKEKLYKRLGKPILINGKFESIYNHMIEYFCER</sequence>
<dbReference type="InterPro" id="IPR027417">
    <property type="entry name" value="P-loop_NTPase"/>
</dbReference>
<proteinExistence type="predicted"/>
<keyword evidence="2" id="KW-1185">Reference proteome</keyword>
<name>A0A4R3Z9D7_9FIRM</name>
<evidence type="ECO:0000313" key="2">
    <source>
        <dbReference type="Proteomes" id="UP000295515"/>
    </source>
</evidence>
<accession>A0A4R3Z9D7</accession>
<comment type="caution">
    <text evidence="1">The sequence shown here is derived from an EMBL/GenBank/DDBJ whole genome shotgun (WGS) entry which is preliminary data.</text>
</comment>
<dbReference type="Gene3D" id="3.40.50.200">
    <property type="entry name" value="Peptidase S8/S53 domain"/>
    <property type="match status" value="1"/>
</dbReference>
<organism evidence="1 2">
    <name type="scientific">Longibaculum muris</name>
    <dbReference type="NCBI Taxonomy" id="1796628"/>
    <lineage>
        <taxon>Bacteria</taxon>
        <taxon>Bacillati</taxon>
        <taxon>Bacillota</taxon>
        <taxon>Erysipelotrichia</taxon>
        <taxon>Erysipelotrichales</taxon>
        <taxon>Coprobacillaceae</taxon>
        <taxon>Longibaculum</taxon>
    </lineage>
</organism>
<dbReference type="GO" id="GO:0004252">
    <property type="term" value="F:serine-type endopeptidase activity"/>
    <property type="evidence" value="ECO:0007669"/>
    <property type="project" value="InterPro"/>
</dbReference>
<dbReference type="EMBL" id="SMCQ01000005">
    <property type="protein sequence ID" value="TCW00912.1"/>
    <property type="molecule type" value="Genomic_DNA"/>
</dbReference>
<protein>
    <submittedName>
        <fullName evidence="1">Uncharacterized protein DUF1611</fullName>
    </submittedName>
</protein>
<dbReference type="SUPFAM" id="SSF52540">
    <property type="entry name" value="P-loop containing nucleoside triphosphate hydrolases"/>
    <property type="match status" value="1"/>
</dbReference>
<dbReference type="InterPro" id="IPR036852">
    <property type="entry name" value="Peptidase_S8/S53_dom_sf"/>
</dbReference>
<dbReference type="SUPFAM" id="SSF52743">
    <property type="entry name" value="Subtilisin-like"/>
    <property type="match status" value="1"/>
</dbReference>
<dbReference type="Gene3D" id="3.40.50.300">
    <property type="entry name" value="P-loop containing nucleotide triphosphate hydrolases"/>
    <property type="match status" value="1"/>
</dbReference>
<reference evidence="1 2" key="1">
    <citation type="submission" date="2019-03" db="EMBL/GenBank/DDBJ databases">
        <title>Genomic Encyclopedia of Type Strains, Phase IV (KMG-IV): sequencing the most valuable type-strain genomes for metagenomic binning, comparative biology and taxonomic classification.</title>
        <authorList>
            <person name="Goeker M."/>
        </authorList>
    </citation>
    <scope>NUCLEOTIDE SEQUENCE [LARGE SCALE GENOMIC DNA]</scope>
    <source>
        <strain evidence="1 2">DSM 29487</strain>
    </source>
</reference>